<reference evidence="2" key="2">
    <citation type="journal article" date="2017" name="Nat. Plants">
        <title>The Aegilops tauschii genome reveals multiple impacts of transposons.</title>
        <authorList>
            <person name="Zhao G."/>
            <person name="Zou C."/>
            <person name="Li K."/>
            <person name="Wang K."/>
            <person name="Li T."/>
            <person name="Gao L."/>
            <person name="Zhang X."/>
            <person name="Wang H."/>
            <person name="Yang Z."/>
            <person name="Liu X."/>
            <person name="Jiang W."/>
            <person name="Mao L."/>
            <person name="Kong X."/>
            <person name="Jiao Y."/>
            <person name="Jia J."/>
        </authorList>
    </citation>
    <scope>NUCLEOTIDE SEQUENCE [LARGE SCALE GENOMIC DNA]</scope>
    <source>
        <strain evidence="2">cv. AL8/78</strain>
    </source>
</reference>
<dbReference type="Gramene" id="AET4Gv20477500.1">
    <property type="protein sequence ID" value="AET4Gv20477500.1"/>
    <property type="gene ID" value="AET4Gv20477500"/>
</dbReference>
<accession>A0A453I8F3</accession>
<dbReference type="Proteomes" id="UP000015105">
    <property type="component" value="Chromosome 4D"/>
</dbReference>
<reference evidence="2" key="1">
    <citation type="journal article" date="2014" name="Science">
        <title>Ancient hybridizations among the ancestral genomes of bread wheat.</title>
        <authorList>
            <consortium name="International Wheat Genome Sequencing Consortium,"/>
            <person name="Marcussen T."/>
            <person name="Sandve S.R."/>
            <person name="Heier L."/>
            <person name="Spannagl M."/>
            <person name="Pfeifer M."/>
            <person name="Jakobsen K.S."/>
            <person name="Wulff B.B."/>
            <person name="Steuernagel B."/>
            <person name="Mayer K.F."/>
            <person name="Olsen O.A."/>
        </authorList>
    </citation>
    <scope>NUCLEOTIDE SEQUENCE [LARGE SCALE GENOMIC DNA]</scope>
    <source>
        <strain evidence="2">cv. AL8/78</strain>
    </source>
</reference>
<evidence type="ECO:0000313" key="1">
    <source>
        <dbReference type="EnsemblPlants" id="AET4Gv20477500.1"/>
    </source>
</evidence>
<dbReference type="EnsemblPlants" id="AET4Gv20477500.1">
    <property type="protein sequence ID" value="AET4Gv20477500.1"/>
    <property type="gene ID" value="AET4Gv20477500"/>
</dbReference>
<evidence type="ECO:0000313" key="2">
    <source>
        <dbReference type="Proteomes" id="UP000015105"/>
    </source>
</evidence>
<name>A0A453I8F3_AEGTS</name>
<dbReference type="AlphaFoldDB" id="A0A453I8F3"/>
<reference evidence="1" key="4">
    <citation type="submission" date="2019-03" db="UniProtKB">
        <authorList>
            <consortium name="EnsemblPlants"/>
        </authorList>
    </citation>
    <scope>IDENTIFICATION</scope>
</reference>
<reference evidence="1" key="3">
    <citation type="journal article" date="2017" name="Nature">
        <title>Genome sequence of the progenitor of the wheat D genome Aegilops tauschii.</title>
        <authorList>
            <person name="Luo M.C."/>
            <person name="Gu Y.Q."/>
            <person name="Puiu D."/>
            <person name="Wang H."/>
            <person name="Twardziok S.O."/>
            <person name="Deal K.R."/>
            <person name="Huo N."/>
            <person name="Zhu T."/>
            <person name="Wang L."/>
            <person name="Wang Y."/>
            <person name="McGuire P.E."/>
            <person name="Liu S."/>
            <person name="Long H."/>
            <person name="Ramasamy R.K."/>
            <person name="Rodriguez J.C."/>
            <person name="Van S.L."/>
            <person name="Yuan L."/>
            <person name="Wang Z."/>
            <person name="Xia Z."/>
            <person name="Xiao L."/>
            <person name="Anderson O.D."/>
            <person name="Ouyang S."/>
            <person name="Liang Y."/>
            <person name="Zimin A.V."/>
            <person name="Pertea G."/>
            <person name="Qi P."/>
            <person name="Bennetzen J.L."/>
            <person name="Dai X."/>
            <person name="Dawson M.W."/>
            <person name="Muller H.G."/>
            <person name="Kugler K."/>
            <person name="Rivarola-Duarte L."/>
            <person name="Spannagl M."/>
            <person name="Mayer K.F.X."/>
            <person name="Lu F.H."/>
            <person name="Bevan M.W."/>
            <person name="Leroy P."/>
            <person name="Li P."/>
            <person name="You F.M."/>
            <person name="Sun Q."/>
            <person name="Liu Z."/>
            <person name="Lyons E."/>
            <person name="Wicker T."/>
            <person name="Salzberg S.L."/>
            <person name="Devos K.M."/>
            <person name="Dvorak J."/>
        </authorList>
    </citation>
    <scope>NUCLEOTIDE SEQUENCE [LARGE SCALE GENOMIC DNA]</scope>
    <source>
        <strain evidence="1">cv. AL8/78</strain>
    </source>
</reference>
<sequence>IHSAFNKDLARFFWQAANGRQKYHVVKWADICMPKDRGGLGITASRRMNVALMLRWVWRILHGE</sequence>
<reference evidence="1" key="5">
    <citation type="journal article" date="2021" name="G3 (Bethesda)">
        <title>Aegilops tauschii genome assembly Aet v5.0 features greater sequence contiguity and improved annotation.</title>
        <authorList>
            <person name="Wang L."/>
            <person name="Zhu T."/>
            <person name="Rodriguez J.C."/>
            <person name="Deal K.R."/>
            <person name="Dubcovsky J."/>
            <person name="McGuire P.E."/>
            <person name="Lux T."/>
            <person name="Spannagl M."/>
            <person name="Mayer K.F.X."/>
            <person name="Baldrich P."/>
            <person name="Meyers B.C."/>
            <person name="Huo N."/>
            <person name="Gu Y.Q."/>
            <person name="Zhou H."/>
            <person name="Devos K.M."/>
            <person name="Bennetzen J.L."/>
            <person name="Unver T."/>
            <person name="Budak H."/>
            <person name="Gulick P.J."/>
            <person name="Galiba G."/>
            <person name="Kalapos B."/>
            <person name="Nelson D.R."/>
            <person name="Li P."/>
            <person name="You F.M."/>
            <person name="Luo M.C."/>
            <person name="Dvorak J."/>
        </authorList>
    </citation>
    <scope>NUCLEOTIDE SEQUENCE [LARGE SCALE GENOMIC DNA]</scope>
    <source>
        <strain evidence="1">cv. AL8/78</strain>
    </source>
</reference>
<protein>
    <recommendedName>
        <fullName evidence="3">Reverse transcriptase zinc-binding domain-containing protein</fullName>
    </recommendedName>
</protein>
<organism evidence="1 2">
    <name type="scientific">Aegilops tauschii subsp. strangulata</name>
    <name type="common">Goatgrass</name>
    <dbReference type="NCBI Taxonomy" id="200361"/>
    <lineage>
        <taxon>Eukaryota</taxon>
        <taxon>Viridiplantae</taxon>
        <taxon>Streptophyta</taxon>
        <taxon>Embryophyta</taxon>
        <taxon>Tracheophyta</taxon>
        <taxon>Spermatophyta</taxon>
        <taxon>Magnoliopsida</taxon>
        <taxon>Liliopsida</taxon>
        <taxon>Poales</taxon>
        <taxon>Poaceae</taxon>
        <taxon>BOP clade</taxon>
        <taxon>Pooideae</taxon>
        <taxon>Triticodae</taxon>
        <taxon>Triticeae</taxon>
        <taxon>Triticinae</taxon>
        <taxon>Aegilops</taxon>
    </lineage>
</organism>
<evidence type="ECO:0008006" key="3">
    <source>
        <dbReference type="Google" id="ProtNLM"/>
    </source>
</evidence>
<keyword evidence="2" id="KW-1185">Reference proteome</keyword>
<proteinExistence type="predicted"/>